<protein>
    <submittedName>
        <fullName evidence="3">Bestrophin homolog</fullName>
    </submittedName>
</protein>
<sequence>MVAKIRRNGILMHDIKPSHLFNVLAKLWVRAHGFVEALIAISFFRILNLTSRITGEAFRRNVLAARLLLSLEIPSEEGRWKGTCLREIANLAT</sequence>
<evidence type="ECO:0000313" key="1">
    <source>
        <dbReference type="EMBL" id="VDM42542.1"/>
    </source>
</evidence>
<reference evidence="3" key="1">
    <citation type="submission" date="2016-06" db="UniProtKB">
        <authorList>
            <consortium name="WormBaseParasite"/>
        </authorList>
    </citation>
    <scope>IDENTIFICATION</scope>
</reference>
<proteinExistence type="predicted"/>
<keyword evidence="2" id="KW-1185">Reference proteome</keyword>
<dbReference type="WBParaSite" id="TCNE_0001122101-mRNA-1">
    <property type="protein sequence ID" value="TCNE_0001122101-mRNA-1"/>
    <property type="gene ID" value="TCNE_0001122101"/>
</dbReference>
<dbReference type="EMBL" id="UYWY01020782">
    <property type="protein sequence ID" value="VDM42542.1"/>
    <property type="molecule type" value="Genomic_DNA"/>
</dbReference>
<evidence type="ECO:0000313" key="2">
    <source>
        <dbReference type="Proteomes" id="UP000050794"/>
    </source>
</evidence>
<reference evidence="1 2" key="2">
    <citation type="submission" date="2018-11" db="EMBL/GenBank/DDBJ databases">
        <authorList>
            <consortium name="Pathogen Informatics"/>
        </authorList>
    </citation>
    <scope>NUCLEOTIDE SEQUENCE [LARGE SCALE GENOMIC DNA]</scope>
</reference>
<dbReference type="AlphaFoldDB" id="A0A183URV1"/>
<gene>
    <name evidence="1" type="ORF">TCNE_LOCUS11221</name>
</gene>
<dbReference type="Proteomes" id="UP000050794">
    <property type="component" value="Unassembled WGS sequence"/>
</dbReference>
<evidence type="ECO:0000313" key="3">
    <source>
        <dbReference type="WBParaSite" id="TCNE_0001122101-mRNA-1"/>
    </source>
</evidence>
<name>A0A183URV1_TOXCA</name>
<accession>A0A183URV1</accession>
<organism evidence="2 3">
    <name type="scientific">Toxocara canis</name>
    <name type="common">Canine roundworm</name>
    <dbReference type="NCBI Taxonomy" id="6265"/>
    <lineage>
        <taxon>Eukaryota</taxon>
        <taxon>Metazoa</taxon>
        <taxon>Ecdysozoa</taxon>
        <taxon>Nematoda</taxon>
        <taxon>Chromadorea</taxon>
        <taxon>Rhabditida</taxon>
        <taxon>Spirurina</taxon>
        <taxon>Ascaridomorpha</taxon>
        <taxon>Ascaridoidea</taxon>
        <taxon>Toxocaridae</taxon>
        <taxon>Toxocara</taxon>
    </lineage>
</organism>